<keyword evidence="1" id="KW-0813">Transport</keyword>
<evidence type="ECO:0000313" key="6">
    <source>
        <dbReference type="Proteomes" id="UP000886860"/>
    </source>
</evidence>
<evidence type="ECO:0000259" key="4">
    <source>
        <dbReference type="PROSITE" id="PS50893"/>
    </source>
</evidence>
<dbReference type="GO" id="GO:0005524">
    <property type="term" value="F:ATP binding"/>
    <property type="evidence" value="ECO:0007669"/>
    <property type="project" value="UniProtKB-KW"/>
</dbReference>
<proteinExistence type="predicted"/>
<dbReference type="Gene3D" id="3.40.50.300">
    <property type="entry name" value="P-loop containing nucleotide triphosphate hydrolases"/>
    <property type="match status" value="1"/>
</dbReference>
<dbReference type="Pfam" id="PF00005">
    <property type="entry name" value="ABC_tran"/>
    <property type="match status" value="1"/>
</dbReference>
<feature type="domain" description="ABC transporter" evidence="4">
    <location>
        <begin position="4"/>
        <end position="240"/>
    </location>
</feature>
<dbReference type="EMBL" id="DVKS01000100">
    <property type="protein sequence ID" value="HIT41638.1"/>
    <property type="molecule type" value="Genomic_DNA"/>
</dbReference>
<dbReference type="SUPFAM" id="SSF52540">
    <property type="entry name" value="P-loop containing nucleoside triphosphate hydrolases"/>
    <property type="match status" value="1"/>
</dbReference>
<dbReference type="SMART" id="SM00382">
    <property type="entry name" value="AAA"/>
    <property type="match status" value="1"/>
</dbReference>
<comment type="caution">
    <text evidence="5">The sequence shown here is derived from an EMBL/GenBank/DDBJ whole genome shotgun (WGS) entry which is preliminary data.</text>
</comment>
<evidence type="ECO:0000313" key="5">
    <source>
        <dbReference type="EMBL" id="HIT41638.1"/>
    </source>
</evidence>
<dbReference type="Proteomes" id="UP000886860">
    <property type="component" value="Unassembled WGS sequence"/>
</dbReference>
<evidence type="ECO:0000256" key="3">
    <source>
        <dbReference type="ARBA" id="ARBA00022840"/>
    </source>
</evidence>
<evidence type="ECO:0000256" key="2">
    <source>
        <dbReference type="ARBA" id="ARBA00022741"/>
    </source>
</evidence>
<keyword evidence="2" id="KW-0547">Nucleotide-binding</keyword>
<reference evidence="5" key="2">
    <citation type="journal article" date="2021" name="PeerJ">
        <title>Extensive microbial diversity within the chicken gut microbiome revealed by metagenomics and culture.</title>
        <authorList>
            <person name="Gilroy R."/>
            <person name="Ravi A."/>
            <person name="Getino M."/>
            <person name="Pursley I."/>
            <person name="Horton D.L."/>
            <person name="Alikhan N.F."/>
            <person name="Baker D."/>
            <person name="Gharbi K."/>
            <person name="Hall N."/>
            <person name="Watson M."/>
            <person name="Adriaenssens E.M."/>
            <person name="Foster-Nyarko E."/>
            <person name="Jarju S."/>
            <person name="Secka A."/>
            <person name="Antonio M."/>
            <person name="Oren A."/>
            <person name="Chaudhuri R.R."/>
            <person name="La Ragione R."/>
            <person name="Hildebrand F."/>
            <person name="Pallen M.J."/>
        </authorList>
    </citation>
    <scope>NUCLEOTIDE SEQUENCE</scope>
    <source>
        <strain evidence="5">CHK123-3438</strain>
    </source>
</reference>
<sequence>MAGIKIIDLKKSFQVEKKSLPVLTGVNLSLPGQQITVILGRSGCGKTTLLRLAGGLETPDSGQILYDDTEAADPGHASCGPSRRMAFVFQEPRLMPWLTVEGNIGFGLSRKEKKDSREHIRKIILAAGLEGFEKAYPSQLSGGMKQRTALARALAFRPSFIMMDEPFAALDYFTREQMQQELLRVQEAEHCSILFVTHSIDEALLLADQIVILKQGTVKALYPVTAPKQDRNLLDPEFISLKKNLLRDLDQ</sequence>
<name>A0A9D1KEL7_9FIRM</name>
<keyword evidence="3 5" id="KW-0067">ATP-binding</keyword>
<dbReference type="InterPro" id="IPR027417">
    <property type="entry name" value="P-loop_NTPase"/>
</dbReference>
<protein>
    <submittedName>
        <fullName evidence="5">ABC transporter ATP-binding protein</fullName>
    </submittedName>
</protein>
<dbReference type="PANTHER" id="PTHR42788:SF13">
    <property type="entry name" value="ALIPHATIC SULFONATES IMPORT ATP-BINDING PROTEIN SSUB"/>
    <property type="match status" value="1"/>
</dbReference>
<dbReference type="AlphaFoldDB" id="A0A9D1KEL7"/>
<dbReference type="PANTHER" id="PTHR42788">
    <property type="entry name" value="TAURINE IMPORT ATP-BINDING PROTEIN-RELATED"/>
    <property type="match status" value="1"/>
</dbReference>
<dbReference type="CDD" id="cd03293">
    <property type="entry name" value="ABC_NrtD_SsuB_transporters"/>
    <property type="match status" value="1"/>
</dbReference>
<dbReference type="InterPro" id="IPR003593">
    <property type="entry name" value="AAA+_ATPase"/>
</dbReference>
<dbReference type="InterPro" id="IPR003439">
    <property type="entry name" value="ABC_transporter-like_ATP-bd"/>
</dbReference>
<accession>A0A9D1KEL7</accession>
<dbReference type="InterPro" id="IPR050166">
    <property type="entry name" value="ABC_transporter_ATP-bind"/>
</dbReference>
<organism evidence="5 6">
    <name type="scientific">Candidatus Caccovicinus merdipullorum</name>
    <dbReference type="NCBI Taxonomy" id="2840724"/>
    <lineage>
        <taxon>Bacteria</taxon>
        <taxon>Bacillati</taxon>
        <taxon>Bacillota</taxon>
        <taxon>Clostridia</taxon>
        <taxon>Eubacteriales</taxon>
        <taxon>Candidatus Caccovicinus</taxon>
    </lineage>
</organism>
<evidence type="ECO:0000256" key="1">
    <source>
        <dbReference type="ARBA" id="ARBA00022448"/>
    </source>
</evidence>
<reference evidence="5" key="1">
    <citation type="submission" date="2020-10" db="EMBL/GenBank/DDBJ databases">
        <authorList>
            <person name="Gilroy R."/>
        </authorList>
    </citation>
    <scope>NUCLEOTIDE SEQUENCE</scope>
    <source>
        <strain evidence="5">CHK123-3438</strain>
    </source>
</reference>
<dbReference type="GO" id="GO:0016887">
    <property type="term" value="F:ATP hydrolysis activity"/>
    <property type="evidence" value="ECO:0007669"/>
    <property type="project" value="InterPro"/>
</dbReference>
<gene>
    <name evidence="5" type="ORF">IAB60_06000</name>
</gene>
<dbReference type="PROSITE" id="PS50893">
    <property type="entry name" value="ABC_TRANSPORTER_2"/>
    <property type="match status" value="1"/>
</dbReference>